<keyword evidence="5" id="KW-0520">NAD</keyword>
<comment type="cofactor">
    <cofactor evidence="1">
        <name>Zn(2+)</name>
        <dbReference type="ChEBI" id="CHEBI:29105"/>
    </cofactor>
</comment>
<sequence>MRAAQFHIDSGTVNLGDIPIPEPEGDEIVVRTISSGPCHTDLMVLDGSTPNIPKDIVIIAHEGVCEIVTIGNQDVFNESDINGLIKAFYAY</sequence>
<dbReference type="Gene3D" id="3.90.180.10">
    <property type="entry name" value="Medium-chain alcohol dehydrogenases, catalytic domain"/>
    <property type="match status" value="1"/>
</dbReference>
<dbReference type="PANTHER" id="PTHR42940">
    <property type="entry name" value="ALCOHOL DEHYDROGENASE 1-RELATED"/>
    <property type="match status" value="1"/>
</dbReference>
<proteinExistence type="predicted"/>
<evidence type="ECO:0000313" key="7">
    <source>
        <dbReference type="Proteomes" id="UP000027920"/>
    </source>
</evidence>
<dbReference type="Proteomes" id="UP000027920">
    <property type="component" value="Unassembled WGS sequence"/>
</dbReference>
<evidence type="ECO:0000256" key="3">
    <source>
        <dbReference type="ARBA" id="ARBA00022833"/>
    </source>
</evidence>
<dbReference type="AlphaFoldDB" id="A0A072PEA2"/>
<dbReference type="STRING" id="1182545.A0A072PEA2"/>
<dbReference type="SUPFAM" id="SSF50129">
    <property type="entry name" value="GroES-like"/>
    <property type="match status" value="1"/>
</dbReference>
<dbReference type="PANTHER" id="PTHR42940:SF3">
    <property type="entry name" value="ALCOHOL DEHYDROGENASE 1-RELATED"/>
    <property type="match status" value="1"/>
</dbReference>
<evidence type="ECO:0000313" key="6">
    <source>
        <dbReference type="EMBL" id="KEF58102.1"/>
    </source>
</evidence>
<keyword evidence="3" id="KW-0862">Zinc</keyword>
<dbReference type="GO" id="GO:0004022">
    <property type="term" value="F:alcohol dehydrogenase (NAD+) activity"/>
    <property type="evidence" value="ECO:0007669"/>
    <property type="project" value="TreeGrafter"/>
</dbReference>
<dbReference type="InterPro" id="IPR011032">
    <property type="entry name" value="GroES-like_sf"/>
</dbReference>
<evidence type="ECO:0000256" key="4">
    <source>
        <dbReference type="ARBA" id="ARBA00023002"/>
    </source>
</evidence>
<reference evidence="6 7" key="1">
    <citation type="submission" date="2013-03" db="EMBL/GenBank/DDBJ databases">
        <title>The Genome Sequence of Exophiala aquamarina CBS 119918.</title>
        <authorList>
            <consortium name="The Broad Institute Genomics Platform"/>
            <person name="Cuomo C."/>
            <person name="de Hoog S."/>
            <person name="Gorbushina A."/>
            <person name="Walker B."/>
            <person name="Young S.K."/>
            <person name="Zeng Q."/>
            <person name="Gargeya S."/>
            <person name="Fitzgerald M."/>
            <person name="Haas B."/>
            <person name="Abouelleil A."/>
            <person name="Allen A.W."/>
            <person name="Alvarado L."/>
            <person name="Arachchi H.M."/>
            <person name="Berlin A.M."/>
            <person name="Chapman S.B."/>
            <person name="Gainer-Dewar J."/>
            <person name="Goldberg J."/>
            <person name="Griggs A."/>
            <person name="Gujja S."/>
            <person name="Hansen M."/>
            <person name="Howarth C."/>
            <person name="Imamovic A."/>
            <person name="Ireland A."/>
            <person name="Larimer J."/>
            <person name="McCowan C."/>
            <person name="Murphy C."/>
            <person name="Pearson M."/>
            <person name="Poon T.W."/>
            <person name="Priest M."/>
            <person name="Roberts A."/>
            <person name="Saif S."/>
            <person name="Shea T."/>
            <person name="Sisk P."/>
            <person name="Sykes S."/>
            <person name="Wortman J."/>
            <person name="Nusbaum C."/>
            <person name="Birren B."/>
        </authorList>
    </citation>
    <scope>NUCLEOTIDE SEQUENCE [LARGE SCALE GENOMIC DNA]</scope>
    <source>
        <strain evidence="6 7">CBS 119918</strain>
    </source>
</reference>
<organism evidence="6 7">
    <name type="scientific">Exophiala aquamarina CBS 119918</name>
    <dbReference type="NCBI Taxonomy" id="1182545"/>
    <lineage>
        <taxon>Eukaryota</taxon>
        <taxon>Fungi</taxon>
        <taxon>Dikarya</taxon>
        <taxon>Ascomycota</taxon>
        <taxon>Pezizomycotina</taxon>
        <taxon>Eurotiomycetes</taxon>
        <taxon>Chaetothyriomycetidae</taxon>
        <taxon>Chaetothyriales</taxon>
        <taxon>Herpotrichiellaceae</taxon>
        <taxon>Exophiala</taxon>
    </lineage>
</organism>
<dbReference type="OrthoDB" id="1879366at2759"/>
<evidence type="ECO:0000256" key="2">
    <source>
        <dbReference type="ARBA" id="ARBA00022723"/>
    </source>
</evidence>
<gene>
    <name evidence="6" type="ORF">A1O9_06025</name>
</gene>
<protein>
    <submittedName>
        <fullName evidence="6">Uncharacterized protein</fullName>
    </submittedName>
</protein>
<dbReference type="GO" id="GO:0046872">
    <property type="term" value="F:metal ion binding"/>
    <property type="evidence" value="ECO:0007669"/>
    <property type="project" value="UniProtKB-KW"/>
</dbReference>
<accession>A0A072PEA2</accession>
<dbReference type="EMBL" id="AMGV01000004">
    <property type="protein sequence ID" value="KEF58102.1"/>
    <property type="molecule type" value="Genomic_DNA"/>
</dbReference>
<dbReference type="HOGENOM" id="CLU_2427043_0_0_1"/>
<dbReference type="GO" id="GO:0005737">
    <property type="term" value="C:cytoplasm"/>
    <property type="evidence" value="ECO:0007669"/>
    <property type="project" value="TreeGrafter"/>
</dbReference>
<dbReference type="GeneID" id="25280945"/>
<name>A0A072PEA2_9EURO</name>
<keyword evidence="4" id="KW-0560">Oxidoreductase</keyword>
<evidence type="ECO:0000256" key="1">
    <source>
        <dbReference type="ARBA" id="ARBA00001947"/>
    </source>
</evidence>
<keyword evidence="7" id="KW-1185">Reference proteome</keyword>
<comment type="caution">
    <text evidence="6">The sequence shown here is derived from an EMBL/GenBank/DDBJ whole genome shotgun (WGS) entry which is preliminary data.</text>
</comment>
<dbReference type="VEuPathDB" id="FungiDB:A1O9_06025"/>
<dbReference type="RefSeq" id="XP_013260692.1">
    <property type="nucleotide sequence ID" value="XM_013405238.1"/>
</dbReference>
<keyword evidence="2" id="KW-0479">Metal-binding</keyword>
<evidence type="ECO:0000256" key="5">
    <source>
        <dbReference type="ARBA" id="ARBA00023027"/>
    </source>
</evidence>